<dbReference type="AlphaFoldDB" id="A0A9P4N2I4"/>
<reference evidence="3" key="1">
    <citation type="journal article" date="2020" name="Stud. Mycol.">
        <title>101 Dothideomycetes genomes: A test case for predicting lifestyles and emergence of pathogens.</title>
        <authorList>
            <person name="Haridas S."/>
            <person name="Albert R."/>
            <person name="Binder M."/>
            <person name="Bloem J."/>
            <person name="LaButti K."/>
            <person name="Salamov A."/>
            <person name="Andreopoulos B."/>
            <person name="Baker S."/>
            <person name="Barry K."/>
            <person name="Bills G."/>
            <person name="Bluhm B."/>
            <person name="Cannon C."/>
            <person name="Castanera R."/>
            <person name="Culley D."/>
            <person name="Daum C."/>
            <person name="Ezra D."/>
            <person name="Gonzalez J."/>
            <person name="Henrissat B."/>
            <person name="Kuo A."/>
            <person name="Liang C."/>
            <person name="Lipzen A."/>
            <person name="Lutzoni F."/>
            <person name="Magnuson J."/>
            <person name="Mondo S."/>
            <person name="Nolan M."/>
            <person name="Ohm R."/>
            <person name="Pangilinan J."/>
            <person name="Park H.-J."/>
            <person name="Ramirez L."/>
            <person name="Alfaro M."/>
            <person name="Sun H."/>
            <person name="Tritt A."/>
            <person name="Yoshinaga Y."/>
            <person name="Zwiers L.-H."/>
            <person name="Turgeon B."/>
            <person name="Goodwin S."/>
            <person name="Spatafora J."/>
            <person name="Crous P."/>
            <person name="Grigoriev I."/>
        </authorList>
    </citation>
    <scope>NUCLEOTIDE SEQUENCE [LARGE SCALE GENOMIC DNA]</scope>
    <source>
        <strain evidence="3">CBS 304.66</strain>
    </source>
</reference>
<gene>
    <name evidence="2" type="ORF">CC78DRAFT_536839</name>
</gene>
<feature type="region of interest" description="Disordered" evidence="1">
    <location>
        <begin position="1"/>
        <end position="30"/>
    </location>
</feature>
<accession>A0A9P4N2I4</accession>
<proteinExistence type="predicted"/>
<comment type="caution">
    <text evidence="2">The sequence shown here is derived from an EMBL/GenBank/DDBJ whole genome shotgun (WGS) entry which is preliminary data.</text>
</comment>
<organism evidence="2 3">
    <name type="scientific">Lojkania enalia</name>
    <dbReference type="NCBI Taxonomy" id="147567"/>
    <lineage>
        <taxon>Eukaryota</taxon>
        <taxon>Fungi</taxon>
        <taxon>Dikarya</taxon>
        <taxon>Ascomycota</taxon>
        <taxon>Pezizomycotina</taxon>
        <taxon>Dothideomycetes</taxon>
        <taxon>Pleosporomycetidae</taxon>
        <taxon>Pleosporales</taxon>
        <taxon>Pleosporales incertae sedis</taxon>
        <taxon>Lojkania</taxon>
    </lineage>
</organism>
<evidence type="ECO:0000313" key="3">
    <source>
        <dbReference type="Proteomes" id="UP000800093"/>
    </source>
</evidence>
<evidence type="ECO:0000256" key="1">
    <source>
        <dbReference type="SAM" id="MobiDB-lite"/>
    </source>
</evidence>
<dbReference type="Proteomes" id="UP000800093">
    <property type="component" value="Unassembled WGS sequence"/>
</dbReference>
<protein>
    <submittedName>
        <fullName evidence="2">Uncharacterized protein</fullName>
    </submittedName>
</protein>
<name>A0A9P4N2I4_9PLEO</name>
<evidence type="ECO:0000313" key="2">
    <source>
        <dbReference type="EMBL" id="KAF2259799.1"/>
    </source>
</evidence>
<dbReference type="EMBL" id="ML986698">
    <property type="protein sequence ID" value="KAF2259799.1"/>
    <property type="molecule type" value="Genomic_DNA"/>
</dbReference>
<sequence>MEVPISLRPETGGSRRKRRKGRSGDATPQQRGVYNYLAPTSTRRGNLSALRAICGEQPASSVQPWVRLLVSPAEKELPRCLFQTWCSFWRIIALYALLHAATPEPYRPRYTWDALDLKFTLATDPLLSCVSRSRLEHAPSQDQCALLPAQCTGTRLEPDHCLTI</sequence>
<keyword evidence="3" id="KW-1185">Reference proteome</keyword>